<organism evidence="1">
    <name type="scientific">hydrothermal vent metagenome</name>
    <dbReference type="NCBI Taxonomy" id="652676"/>
    <lineage>
        <taxon>unclassified sequences</taxon>
        <taxon>metagenomes</taxon>
        <taxon>ecological metagenomes</taxon>
    </lineage>
</organism>
<sequence length="131" mass="15084">MAAIHHIDNEKKILLTIWEGPALDIELIKSVKNYQEEIQNNPDYAEYNEVVDFSDVTSIKLTTEGIKGLANIASLTDKKQEYKKLALIVSSNLAFGFARMYEAYRGFSRYSVKEVRVFKSRGKAFEWIEKN</sequence>
<dbReference type="EMBL" id="UOFI01000199">
    <property type="protein sequence ID" value="VAW70421.1"/>
    <property type="molecule type" value="Genomic_DNA"/>
</dbReference>
<dbReference type="AlphaFoldDB" id="A0A3B0XS99"/>
<accession>A0A3B0XS99</accession>
<proteinExistence type="predicted"/>
<evidence type="ECO:0000313" key="1">
    <source>
        <dbReference type="EMBL" id="VAW70421.1"/>
    </source>
</evidence>
<reference evidence="1" key="1">
    <citation type="submission" date="2018-06" db="EMBL/GenBank/DDBJ databases">
        <authorList>
            <person name="Zhirakovskaya E."/>
        </authorList>
    </citation>
    <scope>NUCLEOTIDE SEQUENCE</scope>
</reference>
<name>A0A3B0XS99_9ZZZZ</name>
<gene>
    <name evidence="1" type="ORF">MNBD_GAMMA09-2120</name>
</gene>
<protein>
    <recommendedName>
        <fullName evidence="2">STAS/SEC14 domain-containing protein</fullName>
    </recommendedName>
</protein>
<evidence type="ECO:0008006" key="2">
    <source>
        <dbReference type="Google" id="ProtNLM"/>
    </source>
</evidence>